<feature type="transmembrane region" description="Helical" evidence="19">
    <location>
        <begin position="65"/>
        <end position="84"/>
    </location>
</feature>
<dbReference type="AlphaFoldDB" id="K4LEU2"/>
<evidence type="ECO:0000256" key="1">
    <source>
        <dbReference type="ARBA" id="ARBA00001698"/>
    </source>
</evidence>
<comment type="subcellular location">
    <subcellularLocation>
        <location evidence="2">Cell membrane</location>
        <topology evidence="2">Multi-pass membrane protein</topology>
    </subcellularLocation>
</comment>
<evidence type="ECO:0000256" key="10">
    <source>
        <dbReference type="ARBA" id="ARBA00022679"/>
    </source>
</evidence>
<dbReference type="OrthoDB" id="9799199at2"/>
<evidence type="ECO:0000256" key="17">
    <source>
        <dbReference type="ARBA" id="ARBA00023264"/>
    </source>
</evidence>
<dbReference type="EMBL" id="CP003732">
    <property type="protein sequence ID" value="AFV11343.1"/>
    <property type="molecule type" value="Genomic_DNA"/>
</dbReference>
<keyword evidence="10 18" id="KW-0808">Transferase</keyword>
<dbReference type="KEGG" id="tpz:Tph_c11210"/>
<keyword evidence="12 18" id="KW-0548">Nucleotidyltransferase</keyword>
<evidence type="ECO:0000256" key="18">
    <source>
        <dbReference type="RuleBase" id="RU003938"/>
    </source>
</evidence>
<keyword evidence="16" id="KW-0594">Phospholipid biosynthesis</keyword>
<dbReference type="PANTHER" id="PTHR46382:SF1">
    <property type="entry name" value="PHOSPHATIDATE CYTIDYLYLTRANSFERASE"/>
    <property type="match status" value="1"/>
</dbReference>
<evidence type="ECO:0000256" key="9">
    <source>
        <dbReference type="ARBA" id="ARBA00022516"/>
    </source>
</evidence>
<accession>K4LEU2</accession>
<evidence type="ECO:0000313" key="20">
    <source>
        <dbReference type="EMBL" id="AFV11343.1"/>
    </source>
</evidence>
<organism evidence="20 21">
    <name type="scientific">Thermacetogenium phaeum (strain ATCC BAA-254 / DSM 26808 / PB)</name>
    <dbReference type="NCBI Taxonomy" id="1089553"/>
    <lineage>
        <taxon>Bacteria</taxon>
        <taxon>Bacillati</taxon>
        <taxon>Bacillota</taxon>
        <taxon>Clostridia</taxon>
        <taxon>Thermoanaerobacterales</taxon>
        <taxon>Thermoanaerobacteraceae</taxon>
        <taxon>Thermacetogenium</taxon>
    </lineage>
</organism>
<dbReference type="eggNOG" id="COG4589">
    <property type="taxonomic scope" value="Bacteria"/>
</dbReference>
<dbReference type="STRING" id="1089553.Tph_c11210"/>
<keyword evidence="14" id="KW-0443">Lipid metabolism</keyword>
<evidence type="ECO:0000256" key="16">
    <source>
        <dbReference type="ARBA" id="ARBA00023209"/>
    </source>
</evidence>
<dbReference type="UniPathway" id="UPA00557">
    <property type="reaction ID" value="UER00614"/>
</dbReference>
<feature type="transmembrane region" description="Helical" evidence="19">
    <location>
        <begin position="144"/>
        <end position="166"/>
    </location>
</feature>
<dbReference type="InterPro" id="IPR000374">
    <property type="entry name" value="PC_trans"/>
</dbReference>
<evidence type="ECO:0000256" key="3">
    <source>
        <dbReference type="ARBA" id="ARBA00005119"/>
    </source>
</evidence>
<evidence type="ECO:0000313" key="21">
    <source>
        <dbReference type="Proteomes" id="UP000000467"/>
    </source>
</evidence>
<evidence type="ECO:0000256" key="7">
    <source>
        <dbReference type="ARBA" id="ARBA00019373"/>
    </source>
</evidence>
<evidence type="ECO:0000256" key="8">
    <source>
        <dbReference type="ARBA" id="ARBA00022475"/>
    </source>
</evidence>
<dbReference type="GO" id="GO:0016024">
    <property type="term" value="P:CDP-diacylglycerol biosynthetic process"/>
    <property type="evidence" value="ECO:0007669"/>
    <property type="project" value="UniProtKB-UniPathway"/>
</dbReference>
<keyword evidence="15 19" id="KW-0472">Membrane</keyword>
<comment type="pathway">
    <text evidence="3 18">Phospholipid metabolism; CDP-diacylglycerol biosynthesis; CDP-diacylglycerol from sn-glycerol 3-phosphate: step 3/3.</text>
</comment>
<keyword evidence="13 19" id="KW-1133">Transmembrane helix</keyword>
<reference evidence="20 21" key="1">
    <citation type="journal article" date="2012" name="BMC Genomics">
        <title>Genome-guided analysis of physiological and morphological traits of the fermentative acetate oxidizer Thermacetogenium phaeum.</title>
        <authorList>
            <person name="Oehler D."/>
            <person name="Poehlein A."/>
            <person name="Leimbach A."/>
            <person name="Muller N."/>
            <person name="Daniel R."/>
            <person name="Gottschalk G."/>
            <person name="Schink B."/>
        </authorList>
    </citation>
    <scope>NUCLEOTIDE SEQUENCE [LARGE SCALE GENOMIC DNA]</scope>
    <source>
        <strain evidence="21">ATCC BAA-254 / DSM 26808 / PB</strain>
    </source>
</reference>
<evidence type="ECO:0000256" key="12">
    <source>
        <dbReference type="ARBA" id="ARBA00022695"/>
    </source>
</evidence>
<feature type="transmembrane region" description="Helical" evidence="19">
    <location>
        <begin position="90"/>
        <end position="111"/>
    </location>
</feature>
<sequence length="278" mass="30874">MEGFEEESLLLLRERVISTIIGIPVIFYLVYEGKILFLLFIIVLAILAQYELNRIFAGMGYRIPRFLPVSGSVLFPFLAFYAPNGRESNYILAAVTVFLLLHLMTLMFLFPRYKAGEIAASFLGGCYCSLLLSYLILIRKMDGYGFHYLLMVFILTWCCDIGAYISGRLRGRKALCPLVSPGKTLEGAVGGLFFCVLAAVSYHYFYPHLFSYPLMILIGVIIGGAVEIGDLVESSLKRLGKIKDSGDLIPGHGGVLDRFDGLLFSAPVAYICIKLLSL</sequence>
<keyword evidence="8" id="KW-1003">Cell membrane</keyword>
<keyword evidence="11 18" id="KW-0812">Transmembrane</keyword>
<dbReference type="EC" id="2.7.7.41" evidence="6 18"/>
<keyword evidence="9" id="KW-0444">Lipid biosynthesis</keyword>
<gene>
    <name evidence="20" type="primary">cdsA</name>
    <name evidence="20" type="ordered locus">Tph_c11210</name>
</gene>
<evidence type="ECO:0000256" key="15">
    <source>
        <dbReference type="ARBA" id="ARBA00023136"/>
    </source>
</evidence>
<feature type="transmembrane region" description="Helical" evidence="19">
    <location>
        <begin position="187"/>
        <end position="206"/>
    </location>
</feature>
<protein>
    <recommendedName>
        <fullName evidence="7 18">Phosphatidate cytidylyltransferase</fullName>
        <ecNumber evidence="6 18">2.7.7.41</ecNumber>
    </recommendedName>
</protein>
<comment type="pathway">
    <text evidence="4">Lipid metabolism.</text>
</comment>
<dbReference type="HOGENOM" id="CLU_037294_2_2_9"/>
<dbReference type="PANTHER" id="PTHR46382">
    <property type="entry name" value="PHOSPHATIDATE CYTIDYLYLTRANSFERASE"/>
    <property type="match status" value="1"/>
</dbReference>
<comment type="catalytic activity">
    <reaction evidence="1 18">
        <text>a 1,2-diacyl-sn-glycero-3-phosphate + CTP + H(+) = a CDP-1,2-diacyl-sn-glycerol + diphosphate</text>
        <dbReference type="Rhea" id="RHEA:16229"/>
        <dbReference type="ChEBI" id="CHEBI:15378"/>
        <dbReference type="ChEBI" id="CHEBI:33019"/>
        <dbReference type="ChEBI" id="CHEBI:37563"/>
        <dbReference type="ChEBI" id="CHEBI:58332"/>
        <dbReference type="ChEBI" id="CHEBI:58608"/>
        <dbReference type="EC" id="2.7.7.41"/>
    </reaction>
</comment>
<evidence type="ECO:0000256" key="14">
    <source>
        <dbReference type="ARBA" id="ARBA00023098"/>
    </source>
</evidence>
<dbReference type="GO" id="GO:0004605">
    <property type="term" value="F:phosphatidate cytidylyltransferase activity"/>
    <property type="evidence" value="ECO:0007669"/>
    <property type="project" value="UniProtKB-EC"/>
</dbReference>
<dbReference type="PROSITE" id="PS01315">
    <property type="entry name" value="CDS"/>
    <property type="match status" value="1"/>
</dbReference>
<name>K4LEU2_THEPS</name>
<keyword evidence="17" id="KW-1208">Phospholipid metabolism</keyword>
<evidence type="ECO:0000256" key="11">
    <source>
        <dbReference type="ARBA" id="ARBA00022692"/>
    </source>
</evidence>
<proteinExistence type="inferred from homology"/>
<dbReference type="GO" id="GO:0005886">
    <property type="term" value="C:plasma membrane"/>
    <property type="evidence" value="ECO:0007669"/>
    <property type="project" value="UniProtKB-SubCell"/>
</dbReference>
<feature type="transmembrane region" description="Helical" evidence="19">
    <location>
        <begin position="118"/>
        <end position="138"/>
    </location>
</feature>
<evidence type="ECO:0000256" key="13">
    <source>
        <dbReference type="ARBA" id="ARBA00022989"/>
    </source>
</evidence>
<feature type="transmembrane region" description="Helical" evidence="19">
    <location>
        <begin position="212"/>
        <end position="232"/>
    </location>
</feature>
<evidence type="ECO:0000256" key="2">
    <source>
        <dbReference type="ARBA" id="ARBA00004651"/>
    </source>
</evidence>
<dbReference type="Pfam" id="PF01148">
    <property type="entry name" value="CTP_transf_1"/>
    <property type="match status" value="1"/>
</dbReference>
<evidence type="ECO:0000256" key="19">
    <source>
        <dbReference type="SAM" id="Phobius"/>
    </source>
</evidence>
<comment type="similarity">
    <text evidence="5 18">Belongs to the CDS family.</text>
</comment>
<evidence type="ECO:0000256" key="5">
    <source>
        <dbReference type="ARBA" id="ARBA00010185"/>
    </source>
</evidence>
<dbReference type="Proteomes" id="UP000000467">
    <property type="component" value="Chromosome"/>
</dbReference>
<keyword evidence="21" id="KW-1185">Reference proteome</keyword>
<evidence type="ECO:0000256" key="6">
    <source>
        <dbReference type="ARBA" id="ARBA00012487"/>
    </source>
</evidence>
<evidence type="ECO:0000256" key="4">
    <source>
        <dbReference type="ARBA" id="ARBA00005189"/>
    </source>
</evidence>
<dbReference type="RefSeq" id="WP_015050224.1">
    <property type="nucleotide sequence ID" value="NC_018870.1"/>
</dbReference>